<dbReference type="SUPFAM" id="SSF81660">
    <property type="entry name" value="Metal cation-transporting ATPase, ATP-binding domain N"/>
    <property type="match status" value="1"/>
</dbReference>
<organism evidence="7 8">
    <name type="scientific">Malus domestica</name>
    <name type="common">Apple</name>
    <name type="synonym">Pyrus malus</name>
    <dbReference type="NCBI Taxonomy" id="3750"/>
    <lineage>
        <taxon>Eukaryota</taxon>
        <taxon>Viridiplantae</taxon>
        <taxon>Streptophyta</taxon>
        <taxon>Embryophyta</taxon>
        <taxon>Tracheophyta</taxon>
        <taxon>Spermatophyta</taxon>
        <taxon>Magnoliopsida</taxon>
        <taxon>eudicotyledons</taxon>
        <taxon>Gunneridae</taxon>
        <taxon>Pentapetalae</taxon>
        <taxon>rosids</taxon>
        <taxon>fabids</taxon>
        <taxon>Rosales</taxon>
        <taxon>Rosaceae</taxon>
        <taxon>Amygdaloideae</taxon>
        <taxon>Maleae</taxon>
        <taxon>Malus</taxon>
    </lineage>
</organism>
<evidence type="ECO:0000256" key="2">
    <source>
        <dbReference type="ARBA" id="ARBA00022741"/>
    </source>
</evidence>
<dbReference type="Proteomes" id="UP000290289">
    <property type="component" value="Chromosome 13"/>
</dbReference>
<accession>A0A498I9E8</accession>
<dbReference type="GO" id="GO:0008168">
    <property type="term" value="F:methyltransferase activity"/>
    <property type="evidence" value="ECO:0007669"/>
    <property type="project" value="UniProtKB-KW"/>
</dbReference>
<dbReference type="AlphaFoldDB" id="A0A498I9E8"/>
<dbReference type="STRING" id="3750.A0A498I9E8"/>
<dbReference type="InterPro" id="IPR023299">
    <property type="entry name" value="ATPase_P-typ_cyto_dom_N"/>
</dbReference>
<dbReference type="InterPro" id="IPR001678">
    <property type="entry name" value="MeTrfase_RsmB-F_NOP2_dom"/>
</dbReference>
<keyword evidence="2" id="KW-0547">Nucleotide-binding</keyword>
<name>A0A498I9E8_MALDO</name>
<evidence type="ECO:0000259" key="6">
    <source>
        <dbReference type="PROSITE" id="PS51686"/>
    </source>
</evidence>
<keyword evidence="5" id="KW-0489">Methyltransferase</keyword>
<keyword evidence="4" id="KW-0143">Chaperone</keyword>
<keyword evidence="3" id="KW-0067">ATP-binding</keyword>
<evidence type="ECO:0000256" key="3">
    <source>
        <dbReference type="ARBA" id="ARBA00022840"/>
    </source>
</evidence>
<keyword evidence="8" id="KW-1185">Reference proteome</keyword>
<dbReference type="PRINTS" id="PR00304">
    <property type="entry name" value="TCOMPLEXTCP1"/>
</dbReference>
<evidence type="ECO:0000256" key="5">
    <source>
        <dbReference type="PROSITE-ProRule" id="PRU01023"/>
    </source>
</evidence>
<proteinExistence type="inferred from homology"/>
<comment type="caution">
    <text evidence="5">Lacks conserved residue(s) required for the propagation of feature annotation.</text>
</comment>
<keyword evidence="5" id="KW-0808">Transferase</keyword>
<feature type="active site" description="Nucleophile" evidence="5">
    <location>
        <position position="6"/>
    </location>
</feature>
<evidence type="ECO:0000256" key="1">
    <source>
        <dbReference type="ARBA" id="ARBA00006607"/>
    </source>
</evidence>
<dbReference type="GO" id="GO:0005524">
    <property type="term" value="F:ATP binding"/>
    <property type="evidence" value="ECO:0007669"/>
    <property type="project" value="UniProtKB-KW"/>
</dbReference>
<comment type="similarity">
    <text evidence="5">Belongs to the class I-like SAM-binding methyltransferase superfamily. RsmB/NOP family.</text>
</comment>
<dbReference type="GO" id="GO:0042026">
    <property type="term" value="P:protein refolding"/>
    <property type="evidence" value="ECO:0007669"/>
    <property type="project" value="InterPro"/>
</dbReference>
<evidence type="ECO:0000256" key="4">
    <source>
        <dbReference type="ARBA" id="ARBA00023186"/>
    </source>
</evidence>
<dbReference type="InterPro" id="IPR027413">
    <property type="entry name" value="GROEL-like_equatorial_sf"/>
</dbReference>
<dbReference type="Pfam" id="PF13246">
    <property type="entry name" value="Cation_ATPase"/>
    <property type="match status" value="1"/>
</dbReference>
<dbReference type="SUPFAM" id="SSF48592">
    <property type="entry name" value="GroEL equatorial domain-like"/>
    <property type="match status" value="1"/>
</dbReference>
<protein>
    <recommendedName>
        <fullName evidence="6">SAM-dependent MTase RsmB/NOP-type domain-containing protein</fullName>
    </recommendedName>
</protein>
<dbReference type="InterPro" id="IPR001844">
    <property type="entry name" value="Cpn60/GroEL"/>
</dbReference>
<evidence type="ECO:0000313" key="8">
    <source>
        <dbReference type="Proteomes" id="UP000290289"/>
    </source>
</evidence>
<dbReference type="Gene3D" id="3.40.1110.10">
    <property type="entry name" value="Calcium-transporting ATPase, cytoplasmic domain N"/>
    <property type="match status" value="1"/>
</dbReference>
<gene>
    <name evidence="7" type="ORF">DVH24_041213</name>
</gene>
<feature type="domain" description="SAM-dependent MTase RsmB/NOP-type" evidence="6">
    <location>
        <begin position="1"/>
        <end position="82"/>
    </location>
</feature>
<sequence>MVYSNCSMNSLENEDVVVGNLRRGVNQQQNNRVNYWLSRLCSIMKSSTKEIAFDQHLQYTLQGGIDKLMGVIGLTFGPRGRNVVLDKCGSLKVVNEGVKFGRAIELPHNIGIVGEAQIREVFSKTNDFEGDTTTNTLKRGSECTRGTYLDLACSLEGHLESNFGALAIDLHADFSLFFTRKFDFWLVWDPRDTSAKVVKLVLYFQYKDGKRIGVFVNLFWESSNGRDLLGCCKKWSEFECRIATFEFDRDKKSTGVMVNFVSGKKSLLVMGVVENLLEKSTKVHLLDDTVVPLDNSLRNYIVQALREMSTSALKPLNDTPVLKLANIGIAMSISGIENISIRLECAAAFKQVPTFKFFSLMDKANFQGGSIVMNP</sequence>
<dbReference type="GO" id="GO:0140662">
    <property type="term" value="F:ATP-dependent protein folding chaperone"/>
    <property type="evidence" value="ECO:0007669"/>
    <property type="project" value="InterPro"/>
</dbReference>
<dbReference type="Gene3D" id="1.10.560.10">
    <property type="entry name" value="GroEL-like equatorial domain"/>
    <property type="match status" value="1"/>
</dbReference>
<dbReference type="PANTHER" id="PTHR45633">
    <property type="entry name" value="60 KDA HEAT SHOCK PROTEIN, MITOCHONDRIAL"/>
    <property type="match status" value="1"/>
</dbReference>
<reference evidence="7 8" key="1">
    <citation type="submission" date="2018-10" db="EMBL/GenBank/DDBJ databases">
        <title>A high-quality apple genome assembly.</title>
        <authorList>
            <person name="Hu J."/>
        </authorList>
    </citation>
    <scope>NUCLEOTIDE SEQUENCE [LARGE SCALE GENOMIC DNA]</scope>
    <source>
        <strain evidence="8">cv. HFTH1</strain>
        <tissue evidence="7">Young leaf</tissue>
    </source>
</reference>
<dbReference type="GO" id="GO:0032259">
    <property type="term" value="P:methylation"/>
    <property type="evidence" value="ECO:0007669"/>
    <property type="project" value="UniProtKB-KW"/>
</dbReference>
<dbReference type="GO" id="GO:0003723">
    <property type="term" value="F:RNA binding"/>
    <property type="evidence" value="ECO:0007669"/>
    <property type="project" value="UniProtKB-UniRule"/>
</dbReference>
<dbReference type="EMBL" id="RDQH01000339">
    <property type="protein sequence ID" value="RXH80066.1"/>
    <property type="molecule type" value="Genomic_DNA"/>
</dbReference>
<comment type="caution">
    <text evidence="7">The sequence shown here is derived from an EMBL/GenBank/DDBJ whole genome shotgun (WGS) entry which is preliminary data.</text>
</comment>
<dbReference type="PROSITE" id="PS51686">
    <property type="entry name" value="SAM_MT_RSMB_NOP"/>
    <property type="match status" value="1"/>
</dbReference>
<comment type="similarity">
    <text evidence="1">Belongs to the chaperonin (HSP60) family.</text>
</comment>
<evidence type="ECO:0000313" key="7">
    <source>
        <dbReference type="EMBL" id="RXH80066.1"/>
    </source>
</evidence>
<dbReference type="InterPro" id="IPR017998">
    <property type="entry name" value="Chaperone_TCP-1"/>
</dbReference>
<keyword evidence="5" id="KW-0694">RNA-binding</keyword>
<keyword evidence="5" id="KW-0949">S-adenosyl-L-methionine</keyword>